<proteinExistence type="predicted"/>
<feature type="transmembrane region" description="Helical" evidence="5">
    <location>
        <begin position="182"/>
        <end position="197"/>
    </location>
</feature>
<feature type="transmembrane region" description="Helical" evidence="5">
    <location>
        <begin position="371"/>
        <end position="390"/>
    </location>
</feature>
<sequence>MTTSTEKAAPKVDVASSTSGGMARAIVKYVRAAPVSVGLSIILIATGIITGTIATPATTGGDSLVWAAGVPTTIDLGWWWSPLTALFVPNDVVSLIISVLLALTLLAICERLIGSLRTASAFLLTGIVGILVGVVIQQLGVGLGESWAVGSAFDFTLDPTIGIIGALLTASGFAQALWRRRIRLITFAVVAMFVLYNGDQDNFYRLLAGLAGLGLGVLWRPKDRAKRRGRSSQGEARNLVALIVAITAVGPLVALIPPGGNGPLSFVQYIFEASFPDADTTLAACSDNFSAECDRNLALVSASGVASVLMALVPLALLIIAAIGLRRGRHFAWVLAIAVNVALAVLAFGTLGLGEITLLPAENDGQALEGLIWILATALAPLAVVVILLVTRTRFRIRSPVGGGGVLGGDRCGAHPPLQCRQSAPQFGRGDALSFAFEGVRRRNAGLYGHLGGQRVLVQR</sequence>
<evidence type="ECO:0000256" key="4">
    <source>
        <dbReference type="ARBA" id="ARBA00023136"/>
    </source>
</evidence>
<evidence type="ECO:0000256" key="2">
    <source>
        <dbReference type="ARBA" id="ARBA00022692"/>
    </source>
</evidence>
<evidence type="ECO:0000313" key="7">
    <source>
        <dbReference type="Proteomes" id="UP000598775"/>
    </source>
</evidence>
<keyword evidence="3 5" id="KW-1133">Transmembrane helix</keyword>
<comment type="subcellular location">
    <subcellularLocation>
        <location evidence="1">Membrane</location>
        <topology evidence="1">Multi-pass membrane protein</topology>
    </subcellularLocation>
</comment>
<dbReference type="Proteomes" id="UP000598775">
    <property type="component" value="Unassembled WGS sequence"/>
</dbReference>
<feature type="transmembrane region" description="Helical" evidence="5">
    <location>
        <begin position="92"/>
        <end position="109"/>
    </location>
</feature>
<evidence type="ECO:0000313" key="6">
    <source>
        <dbReference type="EMBL" id="GGF21134.1"/>
    </source>
</evidence>
<comment type="caution">
    <text evidence="6">The sequence shown here is derived from an EMBL/GenBank/DDBJ whole genome shotgun (WGS) entry which is preliminary data.</text>
</comment>
<evidence type="ECO:0000256" key="3">
    <source>
        <dbReference type="ARBA" id="ARBA00022989"/>
    </source>
</evidence>
<feature type="transmembrane region" description="Helical" evidence="5">
    <location>
        <begin position="32"/>
        <end position="54"/>
    </location>
</feature>
<accession>A0A917B3I0</accession>
<feature type="transmembrane region" description="Helical" evidence="5">
    <location>
        <begin position="203"/>
        <end position="219"/>
    </location>
</feature>
<dbReference type="RefSeq" id="WP_229715142.1">
    <property type="nucleotide sequence ID" value="NZ_BMGP01000002.1"/>
</dbReference>
<organism evidence="6 7">
    <name type="scientific">Subtercola lobariae</name>
    <dbReference type="NCBI Taxonomy" id="1588641"/>
    <lineage>
        <taxon>Bacteria</taxon>
        <taxon>Bacillati</taxon>
        <taxon>Actinomycetota</taxon>
        <taxon>Actinomycetes</taxon>
        <taxon>Micrococcales</taxon>
        <taxon>Microbacteriaceae</taxon>
        <taxon>Subtercola</taxon>
    </lineage>
</organism>
<dbReference type="InterPro" id="IPR035952">
    <property type="entry name" value="Rhomboid-like_sf"/>
</dbReference>
<feature type="transmembrane region" description="Helical" evidence="5">
    <location>
        <begin position="297"/>
        <end position="324"/>
    </location>
</feature>
<gene>
    <name evidence="6" type="ORF">GCM10011399_13480</name>
</gene>
<feature type="transmembrane region" description="Helical" evidence="5">
    <location>
        <begin position="147"/>
        <end position="170"/>
    </location>
</feature>
<keyword evidence="7" id="KW-1185">Reference proteome</keyword>
<evidence type="ECO:0000256" key="5">
    <source>
        <dbReference type="SAM" id="Phobius"/>
    </source>
</evidence>
<protein>
    <submittedName>
        <fullName evidence="6">Uncharacterized protein</fullName>
    </submittedName>
</protein>
<reference evidence="6 7" key="1">
    <citation type="journal article" date="2014" name="Int. J. Syst. Evol. Microbiol.">
        <title>Complete genome sequence of Corynebacterium casei LMG S-19264T (=DSM 44701T), isolated from a smear-ripened cheese.</title>
        <authorList>
            <consortium name="US DOE Joint Genome Institute (JGI-PGF)"/>
            <person name="Walter F."/>
            <person name="Albersmeier A."/>
            <person name="Kalinowski J."/>
            <person name="Ruckert C."/>
        </authorList>
    </citation>
    <scope>NUCLEOTIDE SEQUENCE [LARGE SCALE GENOMIC DNA]</scope>
    <source>
        <strain evidence="6 7">CGMCC 1.12976</strain>
    </source>
</reference>
<name>A0A917B3I0_9MICO</name>
<feature type="transmembrane region" description="Helical" evidence="5">
    <location>
        <begin position="121"/>
        <end position="141"/>
    </location>
</feature>
<feature type="transmembrane region" description="Helical" evidence="5">
    <location>
        <begin position="331"/>
        <end position="351"/>
    </location>
</feature>
<feature type="transmembrane region" description="Helical" evidence="5">
    <location>
        <begin position="239"/>
        <end position="256"/>
    </location>
</feature>
<dbReference type="EMBL" id="BMGP01000002">
    <property type="protein sequence ID" value="GGF21134.1"/>
    <property type="molecule type" value="Genomic_DNA"/>
</dbReference>
<keyword evidence="4 5" id="KW-0472">Membrane</keyword>
<keyword evidence="2 5" id="KW-0812">Transmembrane</keyword>
<dbReference type="Gene3D" id="1.20.1540.10">
    <property type="entry name" value="Rhomboid-like"/>
    <property type="match status" value="1"/>
</dbReference>
<dbReference type="AlphaFoldDB" id="A0A917B3I0"/>
<dbReference type="GO" id="GO:0016020">
    <property type="term" value="C:membrane"/>
    <property type="evidence" value="ECO:0007669"/>
    <property type="project" value="UniProtKB-SubCell"/>
</dbReference>
<evidence type="ECO:0000256" key="1">
    <source>
        <dbReference type="ARBA" id="ARBA00004141"/>
    </source>
</evidence>
<dbReference type="SUPFAM" id="SSF144091">
    <property type="entry name" value="Rhomboid-like"/>
    <property type="match status" value="1"/>
</dbReference>